<feature type="domain" description="AMP-binding enzyme C-terminal" evidence="4">
    <location>
        <begin position="407"/>
        <end position="480"/>
    </location>
</feature>
<dbReference type="AlphaFoldDB" id="A0AA37STL6"/>
<dbReference type="Pfam" id="PF13193">
    <property type="entry name" value="AMP-binding_C"/>
    <property type="match status" value="1"/>
</dbReference>
<feature type="domain" description="AMP-dependent synthetase/ligase" evidence="3">
    <location>
        <begin position="9"/>
        <end position="357"/>
    </location>
</feature>
<keyword evidence="6" id="KW-1185">Reference proteome</keyword>
<dbReference type="Pfam" id="PF00501">
    <property type="entry name" value="AMP-binding"/>
    <property type="match status" value="1"/>
</dbReference>
<name>A0AA37STL6_9BACT</name>
<dbReference type="SUPFAM" id="SSF56801">
    <property type="entry name" value="Acetyl-CoA synthetase-like"/>
    <property type="match status" value="1"/>
</dbReference>
<dbReference type="RefSeq" id="WP_235293539.1">
    <property type="nucleotide sequence ID" value="NZ_BSOH01000037.1"/>
</dbReference>
<dbReference type="InterPro" id="IPR020845">
    <property type="entry name" value="AMP-binding_CS"/>
</dbReference>
<dbReference type="GO" id="GO:0006631">
    <property type="term" value="P:fatty acid metabolic process"/>
    <property type="evidence" value="ECO:0007669"/>
    <property type="project" value="TreeGrafter"/>
</dbReference>
<dbReference type="PANTHER" id="PTHR43201:SF5">
    <property type="entry name" value="MEDIUM-CHAIN ACYL-COA LIGASE ACSF2, MITOCHONDRIAL"/>
    <property type="match status" value="1"/>
</dbReference>
<evidence type="ECO:0000259" key="4">
    <source>
        <dbReference type="Pfam" id="PF13193"/>
    </source>
</evidence>
<evidence type="ECO:0000256" key="1">
    <source>
        <dbReference type="ARBA" id="ARBA00006432"/>
    </source>
</evidence>
<reference evidence="5" key="2">
    <citation type="submission" date="2023-01" db="EMBL/GenBank/DDBJ databases">
        <title>Draft genome sequence of Portibacter lacus strain NBRC 108769.</title>
        <authorList>
            <person name="Sun Q."/>
            <person name="Mori K."/>
        </authorList>
    </citation>
    <scope>NUCLEOTIDE SEQUENCE</scope>
    <source>
        <strain evidence="5">NBRC 108769</strain>
    </source>
</reference>
<evidence type="ECO:0000256" key="2">
    <source>
        <dbReference type="ARBA" id="ARBA00022598"/>
    </source>
</evidence>
<proteinExistence type="inferred from homology"/>
<sequence length="489" mass="55574">MNLDWFQYWSSINPDKIACITVEDNASYSYQFINDTAIKWTAYLQHELKLKPGSRICMLAENCIENIILFSVAQKLGVVLIPLNFRLSKNEIDWLIQDANPAVILYDKKYETLVEGSTLACQFLGLETISDLVKETSYTLHKVSFNLDDTLFILYTSGSTGVPKGALYTHKMLFWNSVNTAVSLHITSDTVTLNVMPPFHTGGWNVLVTPIFHHGGKVILMKRFVANKVLVELAEHNCTQFMAVPTMLRMLSEAENFDRIKLPNLPYIIVGGESMPLNLINTYNEKNIDIRQGYGMTEVGPNLTSLHQKYVLEKQGSIGKPNMYINVKLVNEKGEIVKTGERGELCFYGDCVTPGYWNRPDATKDAIKNGWFHSGDIATVDNDGFYYIVDRIKNMFISGGENVYPAEIEKVLISHPEIKEAIIIGIKDEEWGEVGKAFLVCDSELRIEEIKKFCLQYLSKFKIPKHYRFVKEIPKLDNGKIDRKHPTLS</sequence>
<dbReference type="Gene3D" id="3.40.50.12780">
    <property type="entry name" value="N-terminal domain of ligase-like"/>
    <property type="match status" value="1"/>
</dbReference>
<evidence type="ECO:0000313" key="5">
    <source>
        <dbReference type="EMBL" id="GLR20017.1"/>
    </source>
</evidence>
<dbReference type="InterPro" id="IPR000873">
    <property type="entry name" value="AMP-dep_synth/lig_dom"/>
</dbReference>
<dbReference type="Gene3D" id="3.30.300.30">
    <property type="match status" value="1"/>
</dbReference>
<evidence type="ECO:0000259" key="3">
    <source>
        <dbReference type="Pfam" id="PF00501"/>
    </source>
</evidence>
<reference evidence="5" key="1">
    <citation type="journal article" date="2014" name="Int. J. Syst. Evol. Microbiol.">
        <title>Complete genome sequence of Corynebacterium casei LMG S-19264T (=DSM 44701T), isolated from a smear-ripened cheese.</title>
        <authorList>
            <consortium name="US DOE Joint Genome Institute (JGI-PGF)"/>
            <person name="Walter F."/>
            <person name="Albersmeier A."/>
            <person name="Kalinowski J."/>
            <person name="Ruckert C."/>
        </authorList>
    </citation>
    <scope>NUCLEOTIDE SEQUENCE</scope>
    <source>
        <strain evidence="5">NBRC 108769</strain>
    </source>
</reference>
<dbReference type="PANTHER" id="PTHR43201">
    <property type="entry name" value="ACYL-COA SYNTHETASE"/>
    <property type="match status" value="1"/>
</dbReference>
<dbReference type="InterPro" id="IPR045851">
    <property type="entry name" value="AMP-bd_C_sf"/>
</dbReference>
<keyword evidence="2 5" id="KW-0436">Ligase</keyword>
<dbReference type="PROSITE" id="PS00455">
    <property type="entry name" value="AMP_BINDING"/>
    <property type="match status" value="1"/>
</dbReference>
<gene>
    <name evidence="5" type="ORF">GCM10007940_46330</name>
</gene>
<dbReference type="InterPro" id="IPR042099">
    <property type="entry name" value="ANL_N_sf"/>
</dbReference>
<evidence type="ECO:0000313" key="6">
    <source>
        <dbReference type="Proteomes" id="UP001156666"/>
    </source>
</evidence>
<protein>
    <submittedName>
        <fullName evidence="5">Acid--CoA ligase</fullName>
    </submittedName>
</protein>
<dbReference type="EMBL" id="BSOH01000037">
    <property type="protein sequence ID" value="GLR20017.1"/>
    <property type="molecule type" value="Genomic_DNA"/>
</dbReference>
<dbReference type="GO" id="GO:0031956">
    <property type="term" value="F:medium-chain fatty acid-CoA ligase activity"/>
    <property type="evidence" value="ECO:0007669"/>
    <property type="project" value="TreeGrafter"/>
</dbReference>
<comment type="caution">
    <text evidence="5">The sequence shown here is derived from an EMBL/GenBank/DDBJ whole genome shotgun (WGS) entry which is preliminary data.</text>
</comment>
<dbReference type="InterPro" id="IPR025110">
    <property type="entry name" value="AMP-bd_C"/>
</dbReference>
<comment type="similarity">
    <text evidence="1">Belongs to the ATP-dependent AMP-binding enzyme family.</text>
</comment>
<accession>A0AA37STL6</accession>
<organism evidence="5 6">
    <name type="scientific">Portibacter lacus</name>
    <dbReference type="NCBI Taxonomy" id="1099794"/>
    <lineage>
        <taxon>Bacteria</taxon>
        <taxon>Pseudomonadati</taxon>
        <taxon>Bacteroidota</taxon>
        <taxon>Saprospiria</taxon>
        <taxon>Saprospirales</taxon>
        <taxon>Haliscomenobacteraceae</taxon>
        <taxon>Portibacter</taxon>
    </lineage>
</organism>
<dbReference type="Proteomes" id="UP001156666">
    <property type="component" value="Unassembled WGS sequence"/>
</dbReference>